<name>A0A511H6E7_9BACT</name>
<gene>
    <name evidence="1" type="ORF">MVI01_01730</name>
</gene>
<comment type="caution">
    <text evidence="1">The sequence shown here is derived from an EMBL/GenBank/DDBJ whole genome shotgun (WGS) entry which is preliminary data.</text>
</comment>
<dbReference type="Proteomes" id="UP000321224">
    <property type="component" value="Unassembled WGS sequence"/>
</dbReference>
<organism evidence="1 2">
    <name type="scientific">Myxococcus virescens</name>
    <dbReference type="NCBI Taxonomy" id="83456"/>
    <lineage>
        <taxon>Bacteria</taxon>
        <taxon>Pseudomonadati</taxon>
        <taxon>Myxococcota</taxon>
        <taxon>Myxococcia</taxon>
        <taxon>Myxococcales</taxon>
        <taxon>Cystobacterineae</taxon>
        <taxon>Myxococcaceae</taxon>
        <taxon>Myxococcus</taxon>
    </lineage>
</organism>
<protein>
    <submittedName>
        <fullName evidence="1">Uncharacterized protein</fullName>
    </submittedName>
</protein>
<dbReference type="AntiFam" id="ANF00178">
    <property type="entry name" value="Shadow ORF (opposite dhbF)"/>
</dbReference>
<proteinExistence type="predicted"/>
<accession>A0A511H6E7</accession>
<evidence type="ECO:0000313" key="1">
    <source>
        <dbReference type="EMBL" id="GEL68389.1"/>
    </source>
</evidence>
<sequence>MLRRLEQAHHVAVRKQGTLGQAGGARGVDDVRKLLPRRRESGRVGGLPRQFLGGFIQDEQRRALGGQAVDEGPLRHHQRHLAVRHHEGQTVRGIGRVERHVGGSRLQDAEDAHHRGQGALHAEAHQSLGLDATRDQRMGQLVGPSVQLRVGESLSIGDHGDGVGALAHLGLEAAVQGVRARE</sequence>
<reference evidence="1 2" key="1">
    <citation type="submission" date="2019-07" db="EMBL/GenBank/DDBJ databases">
        <title>Whole genome shotgun sequence of Myxococcus virescens NBRC 100334.</title>
        <authorList>
            <person name="Hosoyama A."/>
            <person name="Uohara A."/>
            <person name="Ohji S."/>
            <person name="Ichikawa N."/>
        </authorList>
    </citation>
    <scope>NUCLEOTIDE SEQUENCE [LARGE SCALE GENOMIC DNA]</scope>
    <source>
        <strain evidence="1 2">NBRC 100334</strain>
    </source>
</reference>
<dbReference type="EMBL" id="BJVY01000001">
    <property type="protein sequence ID" value="GEL68389.1"/>
    <property type="molecule type" value="Genomic_DNA"/>
</dbReference>
<evidence type="ECO:0000313" key="2">
    <source>
        <dbReference type="Proteomes" id="UP000321224"/>
    </source>
</evidence>
<dbReference type="AlphaFoldDB" id="A0A511H6E7"/>